<evidence type="ECO:0000313" key="3">
    <source>
        <dbReference type="WBParaSite" id="SSLN_0001694801-mRNA-1"/>
    </source>
</evidence>
<dbReference type="OrthoDB" id="8021537at2759"/>
<reference evidence="3" key="1">
    <citation type="submission" date="2016-06" db="UniProtKB">
        <authorList>
            <consortium name="WormBaseParasite"/>
        </authorList>
    </citation>
    <scope>IDENTIFICATION</scope>
</reference>
<name>A0A183TIM9_SCHSO</name>
<evidence type="ECO:0000313" key="2">
    <source>
        <dbReference type="Proteomes" id="UP000275846"/>
    </source>
</evidence>
<keyword evidence="2" id="KW-1185">Reference proteome</keyword>
<dbReference type="EMBL" id="UYSU01040963">
    <property type="protein sequence ID" value="VDM02713.1"/>
    <property type="molecule type" value="Genomic_DNA"/>
</dbReference>
<dbReference type="Proteomes" id="UP000275846">
    <property type="component" value="Unassembled WGS sequence"/>
</dbReference>
<sequence length="252" mass="28590">MEQASNVGDTQKLHQIICQLSGKLETLSDSVREVNGGFITDSSAKVDRWRYHFEHLHNFDKQLITPSLPSVPECPATPLLRQKLPRLQRLHNNKAPGEDGIPIEIYKACVETLAPWLHEVIEQVWTRPNQAGFRAGHGCVDQLFTLRRILEFRYGYQQPTAVRFIDFAAAFESVHCESLWRIMEFDGVLAKIIALIKIYRSSTARVLVHYNLTQPFDIRSGVRQGCILSLICLTTQLTGFSGRPYTVLTVGI</sequence>
<gene>
    <name evidence="1" type="ORF">SSLN_LOCUS16327</name>
</gene>
<dbReference type="AlphaFoldDB" id="A0A183TIM9"/>
<reference evidence="1 2" key="2">
    <citation type="submission" date="2018-11" db="EMBL/GenBank/DDBJ databases">
        <authorList>
            <consortium name="Pathogen Informatics"/>
        </authorList>
    </citation>
    <scope>NUCLEOTIDE SEQUENCE [LARGE SCALE GENOMIC DNA]</scope>
    <source>
        <strain evidence="1 2">NST_G2</strain>
    </source>
</reference>
<organism evidence="3">
    <name type="scientific">Schistocephalus solidus</name>
    <name type="common">Tapeworm</name>
    <dbReference type="NCBI Taxonomy" id="70667"/>
    <lineage>
        <taxon>Eukaryota</taxon>
        <taxon>Metazoa</taxon>
        <taxon>Spiralia</taxon>
        <taxon>Lophotrochozoa</taxon>
        <taxon>Platyhelminthes</taxon>
        <taxon>Cestoda</taxon>
        <taxon>Eucestoda</taxon>
        <taxon>Diphyllobothriidea</taxon>
        <taxon>Diphyllobothriidae</taxon>
        <taxon>Schistocephalus</taxon>
    </lineage>
</organism>
<accession>A0A183TIM9</accession>
<dbReference type="WBParaSite" id="SSLN_0001694801-mRNA-1">
    <property type="protein sequence ID" value="SSLN_0001694801-mRNA-1"/>
    <property type="gene ID" value="SSLN_0001694801"/>
</dbReference>
<proteinExistence type="predicted"/>
<evidence type="ECO:0000313" key="1">
    <source>
        <dbReference type="EMBL" id="VDM02713.1"/>
    </source>
</evidence>
<protein>
    <submittedName>
        <fullName evidence="3">Reverse transcriptase domain-containing protein</fullName>
    </submittedName>
</protein>
<dbReference type="PANTHER" id="PTHR19446">
    <property type="entry name" value="REVERSE TRANSCRIPTASES"/>
    <property type="match status" value="1"/>
</dbReference>